<accession>A0A8S5MP07</accession>
<proteinExistence type="predicted"/>
<dbReference type="EMBL" id="BK014946">
    <property type="protein sequence ID" value="DAD83882.1"/>
    <property type="molecule type" value="Genomic_DNA"/>
</dbReference>
<name>A0A8S5MP07_9CAUD</name>
<sequence>MLKISCFGRWLVFFFYSSIIFLTLSRSSSSVSHFSMSSRIALSNALVTFMSSIHLTPFCKGLSLSALHLHCTPFRFTCQ</sequence>
<evidence type="ECO:0000313" key="1">
    <source>
        <dbReference type="EMBL" id="DAD83882.1"/>
    </source>
</evidence>
<protein>
    <submittedName>
        <fullName evidence="1">Uncharacterized protein</fullName>
    </submittedName>
</protein>
<organism evidence="1">
    <name type="scientific">Myoviridae sp. ctuSi15</name>
    <dbReference type="NCBI Taxonomy" id="2826708"/>
    <lineage>
        <taxon>Viruses</taxon>
        <taxon>Duplodnaviria</taxon>
        <taxon>Heunggongvirae</taxon>
        <taxon>Uroviricota</taxon>
        <taxon>Caudoviricetes</taxon>
    </lineage>
</organism>
<reference evidence="1" key="1">
    <citation type="journal article" date="2021" name="Proc. Natl. Acad. Sci. U.S.A.">
        <title>A Catalog of Tens of Thousands of Viruses from Human Metagenomes Reveals Hidden Associations with Chronic Diseases.</title>
        <authorList>
            <person name="Tisza M.J."/>
            <person name="Buck C.B."/>
        </authorList>
    </citation>
    <scope>NUCLEOTIDE SEQUENCE</scope>
    <source>
        <strain evidence="1">CtuSi15</strain>
    </source>
</reference>